<dbReference type="OrthoDB" id="1112363at2"/>
<dbReference type="EMBL" id="LDJX01000001">
    <property type="protein sequence ID" value="KPM33137.1"/>
    <property type="molecule type" value="Genomic_DNA"/>
</dbReference>
<keyword evidence="3" id="KW-1185">Reference proteome</keyword>
<protein>
    <recommendedName>
        <fullName evidence="4">Secreted protein</fullName>
    </recommendedName>
</protein>
<evidence type="ECO:0000313" key="3">
    <source>
        <dbReference type="Proteomes" id="UP000050280"/>
    </source>
</evidence>
<proteinExistence type="predicted"/>
<organism evidence="2 3">
    <name type="scientific">Croceitalea dokdonensis DOKDO 023</name>
    <dbReference type="NCBI Taxonomy" id="1300341"/>
    <lineage>
        <taxon>Bacteria</taxon>
        <taxon>Pseudomonadati</taxon>
        <taxon>Bacteroidota</taxon>
        <taxon>Flavobacteriia</taxon>
        <taxon>Flavobacteriales</taxon>
        <taxon>Flavobacteriaceae</taxon>
        <taxon>Croceitalea</taxon>
    </lineage>
</organism>
<evidence type="ECO:0000313" key="2">
    <source>
        <dbReference type="EMBL" id="KPM33137.1"/>
    </source>
</evidence>
<gene>
    <name evidence="2" type="ORF">I595_39</name>
</gene>
<feature type="chain" id="PRO_5006135350" description="Secreted protein" evidence="1">
    <location>
        <begin position="22"/>
        <end position="359"/>
    </location>
</feature>
<dbReference type="RefSeq" id="WP_157449599.1">
    <property type="nucleotide sequence ID" value="NZ_LDJX01000001.1"/>
</dbReference>
<sequence>MTKLFFVFVLIFFGLSTTISAQDEPIIEEEEGEEVIDFSNLVQTTENKAYCSSKIVGQLPVKLFSIGYDYQAGHPFEPGSFSPSGSAAPNDIENTRGLRLGINYPVISKNSFVLNLGFNYMESNYVFSNAATGMDNPLTQALDNNGLRSTGFTATAFKPINSRKFLIFQFGATLNGDYTFSDFQPIRYTRYSGAAIYGIKPNDRKMWGFGVSRTYLGGSLNYLPVYYMLYTAPSKKWGLELLLPARFNYRRNINAKNMLLAGWEIEGNTYRIQNDENQYNLPFNDIELRRSELRLRLAWEHALSPQFWFNVQAGYRYNWSFDADRGDFFRPFVDDTPFLAENILGNTAYVNFSISWVSP</sequence>
<accession>A0A0P7B3M6</accession>
<dbReference type="AlphaFoldDB" id="A0A0P7B3M6"/>
<name>A0A0P7B3M6_9FLAO</name>
<dbReference type="STRING" id="1300341.I595_39"/>
<reference evidence="2 3" key="1">
    <citation type="submission" date="2015-09" db="EMBL/GenBank/DDBJ databases">
        <title>Genome sequence of the marine flavobacterium Croceitalea dokdonensis DOKDO 023 that contains proton- and sodium-pumping rhodopsins.</title>
        <authorList>
            <person name="Kwon S.-K."/>
            <person name="Lee H.K."/>
            <person name="Kwak M.-J."/>
            <person name="Kim J.F."/>
        </authorList>
    </citation>
    <scope>NUCLEOTIDE SEQUENCE [LARGE SCALE GENOMIC DNA]</scope>
    <source>
        <strain evidence="2 3">DOKDO 023</strain>
    </source>
</reference>
<dbReference type="Proteomes" id="UP000050280">
    <property type="component" value="Unassembled WGS sequence"/>
</dbReference>
<keyword evidence="1" id="KW-0732">Signal</keyword>
<evidence type="ECO:0000256" key="1">
    <source>
        <dbReference type="SAM" id="SignalP"/>
    </source>
</evidence>
<evidence type="ECO:0008006" key="4">
    <source>
        <dbReference type="Google" id="ProtNLM"/>
    </source>
</evidence>
<comment type="caution">
    <text evidence="2">The sequence shown here is derived from an EMBL/GenBank/DDBJ whole genome shotgun (WGS) entry which is preliminary data.</text>
</comment>
<feature type="signal peptide" evidence="1">
    <location>
        <begin position="1"/>
        <end position="21"/>
    </location>
</feature>